<gene>
    <name evidence="2" type="ORF">COS11_00275</name>
</gene>
<sequence>MKEEILVFGAGALSLGFLGPMLSGNYKLIFCDLEIKKNLIEFLRKENNYLVNICCSTKIIPLKVFGVSGFNLSRVKERNQVKKILKKIKIIFTAVGSKGIDETLSFIEENSGKDREEKLYVFSAENDKTIFKRWRGRLGKKIKLCDTIMGRMCRVEKTGKCYQSVGSRFKEAVIAEDFYGLPVSAKVYHQAGLKGKTWQVMPEKEFEARAELKLFGHNGAHLFLSHLGALQGLTYFYQINSKDLSEVKSFLDQEVGPAILHQYGEFLKPIEVKKYCAKLIQRLIRRTFSDTIERGIRNSLDKITSSERLVKGAKFVLKNGITPKYFCRIIALVIKLNIKKGLLSGPVDKIISHHCRIKEKKLISLIKNNFGRR</sequence>
<protein>
    <recommendedName>
        <fullName evidence="1">Mannitol dehydrogenase C-terminal domain-containing protein</fullName>
    </recommendedName>
</protein>
<dbReference type="GO" id="GO:0019592">
    <property type="term" value="P:mannitol catabolic process"/>
    <property type="evidence" value="ECO:0007669"/>
    <property type="project" value="TreeGrafter"/>
</dbReference>
<feature type="domain" description="Mannitol dehydrogenase C-terminal" evidence="1">
    <location>
        <begin position="211"/>
        <end position="337"/>
    </location>
</feature>
<dbReference type="Proteomes" id="UP000228886">
    <property type="component" value="Unassembled WGS sequence"/>
</dbReference>
<dbReference type="GO" id="GO:0005829">
    <property type="term" value="C:cytosol"/>
    <property type="evidence" value="ECO:0007669"/>
    <property type="project" value="TreeGrafter"/>
</dbReference>
<dbReference type="PANTHER" id="PTHR30524">
    <property type="entry name" value="MANNITOL-1-PHOSPHATE 5-DEHYDROGENASE"/>
    <property type="match status" value="1"/>
</dbReference>
<evidence type="ECO:0000259" key="1">
    <source>
        <dbReference type="Pfam" id="PF08125"/>
    </source>
</evidence>
<dbReference type="EMBL" id="PETL01000017">
    <property type="protein sequence ID" value="PIV64805.1"/>
    <property type="molecule type" value="Genomic_DNA"/>
</dbReference>
<dbReference type="Gene3D" id="3.40.50.720">
    <property type="entry name" value="NAD(P)-binding Rossmann-like Domain"/>
    <property type="match status" value="1"/>
</dbReference>
<dbReference type="SUPFAM" id="SSF48179">
    <property type="entry name" value="6-phosphogluconate dehydrogenase C-terminal domain-like"/>
    <property type="match status" value="1"/>
</dbReference>
<dbReference type="InterPro" id="IPR008927">
    <property type="entry name" value="6-PGluconate_DH-like_C_sf"/>
</dbReference>
<comment type="caution">
    <text evidence="2">The sequence shown here is derived from an EMBL/GenBank/DDBJ whole genome shotgun (WGS) entry which is preliminary data.</text>
</comment>
<reference evidence="3" key="1">
    <citation type="submission" date="2017-09" db="EMBL/GenBank/DDBJ databases">
        <title>Depth-based differentiation of microbial function through sediment-hosted aquifers and enrichment of novel symbionts in the deep terrestrial subsurface.</title>
        <authorList>
            <person name="Probst A.J."/>
            <person name="Ladd B."/>
            <person name="Jarett J.K."/>
            <person name="Geller-Mcgrath D.E."/>
            <person name="Sieber C.M.K."/>
            <person name="Emerson J.B."/>
            <person name="Anantharaman K."/>
            <person name="Thomas B.C."/>
            <person name="Malmstrom R."/>
            <person name="Stieglmeier M."/>
            <person name="Klingl A."/>
            <person name="Woyke T."/>
            <person name="Ryan C.M."/>
            <person name="Banfield J.F."/>
        </authorList>
    </citation>
    <scope>NUCLEOTIDE SEQUENCE [LARGE SCALE GENOMIC DNA]</scope>
</reference>
<dbReference type="Gene3D" id="1.10.1040.10">
    <property type="entry name" value="N-(1-d-carboxylethyl)-l-norvaline Dehydrogenase, domain 2"/>
    <property type="match status" value="1"/>
</dbReference>
<dbReference type="InterPro" id="IPR013328">
    <property type="entry name" value="6PGD_dom2"/>
</dbReference>
<dbReference type="Pfam" id="PF08125">
    <property type="entry name" value="Mannitol_dh_C"/>
    <property type="match status" value="1"/>
</dbReference>
<dbReference type="InterPro" id="IPR013118">
    <property type="entry name" value="Mannitol_DH_C"/>
</dbReference>
<evidence type="ECO:0000313" key="2">
    <source>
        <dbReference type="EMBL" id="PIV64805.1"/>
    </source>
</evidence>
<proteinExistence type="predicted"/>
<accession>A0A2M7EAU8</accession>
<evidence type="ECO:0000313" key="3">
    <source>
        <dbReference type="Proteomes" id="UP000228886"/>
    </source>
</evidence>
<dbReference type="GO" id="GO:0008926">
    <property type="term" value="F:mannitol-1-phosphate 5-dehydrogenase activity"/>
    <property type="evidence" value="ECO:0007669"/>
    <property type="project" value="TreeGrafter"/>
</dbReference>
<dbReference type="AlphaFoldDB" id="A0A2M7EAU8"/>
<organism evidence="2 3">
    <name type="scientific">bacterium (Candidatus Ratteibacteria) CG01_land_8_20_14_3_00_40_19</name>
    <dbReference type="NCBI Taxonomy" id="2014290"/>
    <lineage>
        <taxon>Bacteria</taxon>
        <taxon>Candidatus Ratteibacteria</taxon>
    </lineage>
</organism>
<name>A0A2M7EAU8_9BACT</name>
<dbReference type="PANTHER" id="PTHR30524:SF0">
    <property type="entry name" value="ALTRONATE OXIDOREDUCTASE-RELATED"/>
    <property type="match status" value="1"/>
</dbReference>